<dbReference type="InterPro" id="IPR011089">
    <property type="entry name" value="GmrSD_C"/>
</dbReference>
<evidence type="ECO:0000259" key="2">
    <source>
        <dbReference type="Pfam" id="PF03235"/>
    </source>
</evidence>
<reference evidence="4 5" key="1">
    <citation type="journal article" date="2010" name="Stand. Genomic Sci.">
        <title>Complete genome sequence of Brachyspira murdochii type strain (56-150).</title>
        <authorList>
            <person name="Pati A."/>
            <person name="Sikorski J."/>
            <person name="Gronow S."/>
            <person name="Munk C."/>
            <person name="Lapidus A."/>
            <person name="Copeland A."/>
            <person name="Glavina Del Tio T."/>
            <person name="Nolan M."/>
            <person name="Lucas S."/>
            <person name="Chen F."/>
            <person name="Tice H."/>
            <person name="Cheng J.F."/>
            <person name="Han C."/>
            <person name="Detter J.C."/>
            <person name="Bruce D."/>
            <person name="Tapia R."/>
            <person name="Goodwin L."/>
            <person name="Pitluck S."/>
            <person name="Liolios K."/>
            <person name="Ivanova N."/>
            <person name="Mavromatis K."/>
            <person name="Mikhailova N."/>
            <person name="Chen A."/>
            <person name="Palaniappan K."/>
            <person name="Land M."/>
            <person name="Hauser L."/>
            <person name="Chang Y.J."/>
            <person name="Jeffries C.D."/>
            <person name="Spring S."/>
            <person name="Rohde M."/>
            <person name="Goker M."/>
            <person name="Bristow J."/>
            <person name="Eisen J.A."/>
            <person name="Markowitz V."/>
            <person name="Hugenholtz P."/>
            <person name="Kyrpides N.C."/>
            <person name="Klenk H.P."/>
        </authorList>
    </citation>
    <scope>NUCLEOTIDE SEQUENCE [LARGE SCALE GENOMIC DNA]</scope>
    <source>
        <strain evidence="5">ATCC 51284 / DSM 12563 / 56-150</strain>
    </source>
</reference>
<evidence type="ECO:0000259" key="3">
    <source>
        <dbReference type="Pfam" id="PF07510"/>
    </source>
</evidence>
<feature type="domain" description="GmrSD restriction endonucleases C-terminal" evidence="3">
    <location>
        <begin position="425"/>
        <end position="579"/>
    </location>
</feature>
<evidence type="ECO:0008006" key="6">
    <source>
        <dbReference type="Google" id="ProtNLM"/>
    </source>
</evidence>
<dbReference type="HOGENOM" id="CLU_011736_6_3_12"/>
<keyword evidence="1" id="KW-1133">Transmembrane helix</keyword>
<gene>
    <name evidence="4" type="ordered locus">Bmur_0142</name>
</gene>
<dbReference type="RefSeq" id="WP_013112680.1">
    <property type="nucleotide sequence ID" value="NC_014150.1"/>
</dbReference>
<dbReference type="PANTHER" id="PTHR35149">
    <property type="entry name" value="SLL5132 PROTEIN"/>
    <property type="match status" value="1"/>
</dbReference>
<dbReference type="AlphaFoldDB" id="D5U4K4"/>
<dbReference type="OrthoDB" id="9798761at2"/>
<name>D5U4K4_BRAM5</name>
<dbReference type="eggNOG" id="COG1479">
    <property type="taxonomic scope" value="Bacteria"/>
</dbReference>
<dbReference type="KEGG" id="brm:Bmur_0142"/>
<feature type="domain" description="GmrSD restriction endonucleases N-terminal" evidence="2">
    <location>
        <begin position="10"/>
        <end position="208"/>
    </location>
</feature>
<protein>
    <recommendedName>
        <fullName evidence="6">DUF262 domain-containing protein</fullName>
    </recommendedName>
</protein>
<sequence length="588" mass="70867">MLLEETFKTVKKLLENKKTIKIPNYQRSYSWDEEQIRQFLYDIEEYAEKESHYYVGHFLFEERNGNFYIIDGQQRLTTIVLLIFSIYNMLDDNEDLKNIYNFISKKFSTVSYDNNFFKGIIKGEIKLNKKSKSFETLSQKRIYNACKIFNNALKKQDKNYISNIFNIIMKASCTEHIINKQEEAVQMFIYENNRGKRPTNLDILKSLFMHTIYLNSDKVEKDIKKITNQFKEIFTNIAKIEDILSEDNFLEVTIKTFFNDLKYRGIDDISKYLEENNNDNIPNKIISLRDDENTQKYNIGNKIDFINDFVEELVNNGKYLSNFKDDSKFFYIHSIISLGISVDIYPFIVFLYKENIDKESKKNFIEILENLLIRNRVITTRKRLSIELNKRYWSLLDDSYNFIEDINKQFETADFTWSNNELIKFLDAEIYHHPTAKFLLWKYENYLLKKDNIRYDDKRMKKITLEHILPIEKPNIENHYYGYYDGRKHFKSVYEYETNELYMLQRCLGNYLLLKEGINKAASNSDFKTKLEYYNNQNDNIKLEQQKEIIDNYFNKKTNELKSNWDKNAIEKRRDKIIKAIKKIYKIK</sequence>
<evidence type="ECO:0000313" key="4">
    <source>
        <dbReference type="EMBL" id="ADG70249.1"/>
    </source>
</evidence>
<evidence type="ECO:0000313" key="5">
    <source>
        <dbReference type="Proteomes" id="UP000001915"/>
    </source>
</evidence>
<dbReference type="InterPro" id="IPR004919">
    <property type="entry name" value="GmrSD_N"/>
</dbReference>
<dbReference type="PANTHER" id="PTHR35149:SF2">
    <property type="entry name" value="DUF262 DOMAIN-CONTAINING PROTEIN"/>
    <property type="match status" value="1"/>
</dbReference>
<dbReference type="Proteomes" id="UP000001915">
    <property type="component" value="Chromosome"/>
</dbReference>
<proteinExistence type="predicted"/>
<dbReference type="Pfam" id="PF07510">
    <property type="entry name" value="GmrSD_C"/>
    <property type="match status" value="1"/>
</dbReference>
<organism evidence="4 5">
    <name type="scientific">Brachyspira murdochii (strain ATCC 51284 / DSM 12563 / 56-150)</name>
    <name type="common">Serpulina murdochii</name>
    <dbReference type="NCBI Taxonomy" id="526224"/>
    <lineage>
        <taxon>Bacteria</taxon>
        <taxon>Pseudomonadati</taxon>
        <taxon>Spirochaetota</taxon>
        <taxon>Spirochaetia</taxon>
        <taxon>Brachyspirales</taxon>
        <taxon>Brachyspiraceae</taxon>
        <taxon>Brachyspira</taxon>
    </lineage>
</organism>
<feature type="transmembrane region" description="Helical" evidence="1">
    <location>
        <begin position="330"/>
        <end position="352"/>
    </location>
</feature>
<accession>D5U4K4</accession>
<evidence type="ECO:0000256" key="1">
    <source>
        <dbReference type="SAM" id="Phobius"/>
    </source>
</evidence>
<dbReference type="EMBL" id="CP001959">
    <property type="protein sequence ID" value="ADG70249.1"/>
    <property type="molecule type" value="Genomic_DNA"/>
</dbReference>
<dbReference type="Pfam" id="PF03235">
    <property type="entry name" value="GmrSD_N"/>
    <property type="match status" value="1"/>
</dbReference>
<keyword evidence="1" id="KW-0472">Membrane</keyword>
<keyword evidence="1" id="KW-0812">Transmembrane</keyword>